<dbReference type="Pfam" id="PF14246">
    <property type="entry name" value="TetR_C_7"/>
    <property type="match status" value="1"/>
</dbReference>
<gene>
    <name evidence="4" type="ORF">CBW21_15270</name>
</gene>
<reference evidence="4 5" key="1">
    <citation type="submission" date="2017-05" db="EMBL/GenBank/DDBJ databases">
        <title>Chromobacterium violaceum GHPS1 isolated from Hydrocarbon polluted soil in French Guiana display an awesome secondary metabolite arsenal and a battery of drug and heavy-metal-resistance and detoxification of xenobiotics proteins.</title>
        <authorList>
            <person name="Belbahri L."/>
        </authorList>
    </citation>
    <scope>NUCLEOTIDE SEQUENCE [LARGE SCALE GENOMIC DNA]</scope>
    <source>
        <strain evidence="4 5">GHPS1</strain>
    </source>
</reference>
<dbReference type="GO" id="GO:0000976">
    <property type="term" value="F:transcription cis-regulatory region binding"/>
    <property type="evidence" value="ECO:0007669"/>
    <property type="project" value="TreeGrafter"/>
</dbReference>
<evidence type="ECO:0000313" key="4">
    <source>
        <dbReference type="EMBL" id="OVE47313.1"/>
    </source>
</evidence>
<dbReference type="EMBL" id="NHOO01000012">
    <property type="protein sequence ID" value="OVE47313.1"/>
    <property type="molecule type" value="Genomic_DNA"/>
</dbReference>
<evidence type="ECO:0000313" key="5">
    <source>
        <dbReference type="Proteomes" id="UP000196342"/>
    </source>
</evidence>
<evidence type="ECO:0000256" key="1">
    <source>
        <dbReference type="ARBA" id="ARBA00023125"/>
    </source>
</evidence>
<proteinExistence type="predicted"/>
<dbReference type="SUPFAM" id="SSF48498">
    <property type="entry name" value="Tetracyclin repressor-like, C-terminal domain"/>
    <property type="match status" value="1"/>
</dbReference>
<keyword evidence="5" id="KW-1185">Reference proteome</keyword>
<dbReference type="PANTHER" id="PTHR30055">
    <property type="entry name" value="HTH-TYPE TRANSCRIPTIONAL REGULATOR RUTR"/>
    <property type="match status" value="1"/>
</dbReference>
<sequence length="252" mass="27528">MPAWQGFRHALRGARFCFFATRLCHFSAFFNLILNERSFINILGQRSVKHSEALVASKRQQQTDSRRAQIVEAALACFVSSGFHQTGMRDIADAAGVSLGNLYNHFPNKQALIAEIAALEALEKQALMDALAADPARQAIRSFAERYLRLCERPEDVSLTAEVLAEAARNAELAAMFAANRRQLADALADALRRGAAQGEIDDSLPFSACAHWLLDALEGCAINRTLLGARLETADILTLIDKLLSTAGGTR</sequence>
<dbReference type="InterPro" id="IPR001647">
    <property type="entry name" value="HTH_TetR"/>
</dbReference>
<name>A0A202B6U5_CHRVL</name>
<feature type="DNA-binding region" description="H-T-H motif" evidence="2">
    <location>
        <begin position="87"/>
        <end position="106"/>
    </location>
</feature>
<dbReference type="InterPro" id="IPR036271">
    <property type="entry name" value="Tet_transcr_reg_TetR-rel_C_sf"/>
</dbReference>
<accession>A0A202B6U5</accession>
<dbReference type="PROSITE" id="PS50977">
    <property type="entry name" value="HTH_TETR_2"/>
    <property type="match status" value="1"/>
</dbReference>
<dbReference type="InterPro" id="IPR009057">
    <property type="entry name" value="Homeodomain-like_sf"/>
</dbReference>
<feature type="domain" description="HTH tetR-type" evidence="3">
    <location>
        <begin position="64"/>
        <end position="124"/>
    </location>
</feature>
<protein>
    <recommendedName>
        <fullName evidence="3">HTH tetR-type domain-containing protein</fullName>
    </recommendedName>
</protein>
<dbReference type="PANTHER" id="PTHR30055:SF226">
    <property type="entry name" value="HTH-TYPE TRANSCRIPTIONAL REGULATOR PKSA"/>
    <property type="match status" value="1"/>
</dbReference>
<dbReference type="InterPro" id="IPR039536">
    <property type="entry name" value="TetR_C_Proteobacteria"/>
</dbReference>
<dbReference type="Proteomes" id="UP000196342">
    <property type="component" value="Unassembled WGS sequence"/>
</dbReference>
<dbReference type="Gene3D" id="1.10.357.10">
    <property type="entry name" value="Tetracycline Repressor, domain 2"/>
    <property type="match status" value="1"/>
</dbReference>
<dbReference type="SUPFAM" id="SSF46689">
    <property type="entry name" value="Homeodomain-like"/>
    <property type="match status" value="1"/>
</dbReference>
<organism evidence="4 5">
    <name type="scientific">Chromobacterium violaceum</name>
    <dbReference type="NCBI Taxonomy" id="536"/>
    <lineage>
        <taxon>Bacteria</taxon>
        <taxon>Pseudomonadati</taxon>
        <taxon>Pseudomonadota</taxon>
        <taxon>Betaproteobacteria</taxon>
        <taxon>Neisseriales</taxon>
        <taxon>Chromobacteriaceae</taxon>
        <taxon>Chromobacterium</taxon>
    </lineage>
</organism>
<comment type="caution">
    <text evidence="4">The sequence shown here is derived from an EMBL/GenBank/DDBJ whole genome shotgun (WGS) entry which is preliminary data.</text>
</comment>
<dbReference type="GO" id="GO:0003700">
    <property type="term" value="F:DNA-binding transcription factor activity"/>
    <property type="evidence" value="ECO:0007669"/>
    <property type="project" value="TreeGrafter"/>
</dbReference>
<dbReference type="AlphaFoldDB" id="A0A202B6U5"/>
<dbReference type="Pfam" id="PF00440">
    <property type="entry name" value="TetR_N"/>
    <property type="match status" value="1"/>
</dbReference>
<dbReference type="PRINTS" id="PR00455">
    <property type="entry name" value="HTHTETR"/>
</dbReference>
<evidence type="ECO:0000256" key="2">
    <source>
        <dbReference type="PROSITE-ProRule" id="PRU00335"/>
    </source>
</evidence>
<dbReference type="InterPro" id="IPR050109">
    <property type="entry name" value="HTH-type_TetR-like_transc_reg"/>
</dbReference>
<keyword evidence="1 2" id="KW-0238">DNA-binding</keyword>
<evidence type="ECO:0000259" key="3">
    <source>
        <dbReference type="PROSITE" id="PS50977"/>
    </source>
</evidence>